<comment type="similarity">
    <text evidence="2 7">Belongs to the MIP/aquaporin (TC 1.A.8) family.</text>
</comment>
<name>A0A109QJM6_PYRYE</name>
<evidence type="ECO:0000256" key="3">
    <source>
        <dbReference type="ARBA" id="ARBA00022448"/>
    </source>
</evidence>
<dbReference type="AlphaFoldDB" id="A0A109QJM6"/>
<feature type="transmembrane region" description="Helical" evidence="9">
    <location>
        <begin position="148"/>
        <end position="168"/>
    </location>
</feature>
<dbReference type="InterPro" id="IPR050363">
    <property type="entry name" value="MIP/Aquaporin"/>
</dbReference>
<keyword evidence="5 9" id="KW-1133">Transmembrane helix</keyword>
<feature type="transmembrane region" description="Helical" evidence="9">
    <location>
        <begin position="64"/>
        <end position="87"/>
    </location>
</feature>
<feature type="transmembrane region" description="Helical" evidence="9">
    <location>
        <begin position="308"/>
        <end position="326"/>
    </location>
</feature>
<dbReference type="InterPro" id="IPR000425">
    <property type="entry name" value="MIP"/>
</dbReference>
<evidence type="ECO:0000256" key="1">
    <source>
        <dbReference type="ARBA" id="ARBA00004141"/>
    </source>
</evidence>
<keyword evidence="6 9" id="KW-0472">Membrane</keyword>
<accession>A0A109QJM6</accession>
<evidence type="ECO:0000256" key="9">
    <source>
        <dbReference type="SAM" id="Phobius"/>
    </source>
</evidence>
<feature type="transmembrane region" description="Helical" evidence="9">
    <location>
        <begin position="253"/>
        <end position="271"/>
    </location>
</feature>
<feature type="transmembrane region" description="Helical" evidence="9">
    <location>
        <begin position="180"/>
        <end position="201"/>
    </location>
</feature>
<evidence type="ECO:0000256" key="6">
    <source>
        <dbReference type="ARBA" id="ARBA00023136"/>
    </source>
</evidence>
<dbReference type="PROSITE" id="PS00221">
    <property type="entry name" value="MIP"/>
    <property type="match status" value="1"/>
</dbReference>
<proteinExistence type="evidence at transcript level"/>
<dbReference type="InterPro" id="IPR023271">
    <property type="entry name" value="Aquaporin-like"/>
</dbReference>
<dbReference type="GO" id="GO:0005886">
    <property type="term" value="C:plasma membrane"/>
    <property type="evidence" value="ECO:0007669"/>
    <property type="project" value="TreeGrafter"/>
</dbReference>
<evidence type="ECO:0000256" key="2">
    <source>
        <dbReference type="ARBA" id="ARBA00006175"/>
    </source>
</evidence>
<keyword evidence="4 7" id="KW-0812">Transmembrane</keyword>
<evidence type="ECO:0000256" key="4">
    <source>
        <dbReference type="ARBA" id="ARBA00022692"/>
    </source>
</evidence>
<dbReference type="SUPFAM" id="SSF81338">
    <property type="entry name" value="Aquaporin-like"/>
    <property type="match status" value="1"/>
</dbReference>
<dbReference type="GO" id="GO:0015254">
    <property type="term" value="F:glycerol channel activity"/>
    <property type="evidence" value="ECO:0007669"/>
    <property type="project" value="TreeGrafter"/>
</dbReference>
<reference evidence="10" key="1">
    <citation type="submission" date="2015-09" db="EMBL/GenBank/DDBJ databases">
        <authorList>
            <person name="Jackson K.R."/>
            <person name="Lunt B.L."/>
            <person name="Fisher J.N.B."/>
            <person name="Gardner A.V."/>
            <person name="Bailey M.E."/>
            <person name="Deus L.M."/>
            <person name="Earl A.S."/>
            <person name="Gibby P.D."/>
            <person name="Hartmann K.A."/>
            <person name="Liu J.E."/>
            <person name="Manci A.M."/>
            <person name="Nielsen D.A."/>
            <person name="Solomon M.B."/>
            <person name="Breakwell D.P."/>
            <person name="Burnett S.H."/>
            <person name="Grose J.H."/>
        </authorList>
    </citation>
    <scope>NUCLEOTIDE SEQUENCE</scope>
</reference>
<feature type="transmembrane region" description="Helical" evidence="9">
    <location>
        <begin position="99"/>
        <end position="118"/>
    </location>
</feature>
<dbReference type="PANTHER" id="PTHR43829">
    <property type="entry name" value="AQUAPORIN OR AQUAGLYCEROPORIN RELATED"/>
    <property type="match status" value="1"/>
</dbReference>
<sequence length="333" mass="34627">MATLSEPVVPVQDVEGGTPLSARAPSEIGSDTTSGERSLKGEDDPSRSVAYLDALAAPSSAKQLAWAALAEMVGTAFLVIFTTGAVVNATATAAGTSSLTEINLLSGLGLVLGILLAGPRSGAHLNPAISLAVAINRPTSLPWFKLPIYWAAQLAGGLAGGGLVYGAWQVPIRTFERVQGIVRGTDASAISAGSFTCYFPAPGAISPNTNQWVNETVSHVMAFLCEAIGTAILACVVAGVLDRRVAKHIDKESVIRALVIGLTLFMVETLLGPLTTGCFNPARDFGPRLVTLFAGWGRVAIPGPRTGFWIYIVAPLVGGPIGMAFYDHILSRM</sequence>
<dbReference type="Gene3D" id="1.20.1080.10">
    <property type="entry name" value="Glycerol uptake facilitator protein"/>
    <property type="match status" value="1"/>
</dbReference>
<dbReference type="PRINTS" id="PR00783">
    <property type="entry name" value="MINTRINSICP"/>
</dbReference>
<comment type="subcellular location">
    <subcellularLocation>
        <location evidence="1">Membrane</location>
        <topology evidence="1">Multi-pass membrane protein</topology>
    </subcellularLocation>
</comment>
<feature type="transmembrane region" description="Helical" evidence="9">
    <location>
        <begin position="221"/>
        <end position="241"/>
    </location>
</feature>
<dbReference type="EMBL" id="KT735045">
    <property type="protein sequence ID" value="AMB19003.1"/>
    <property type="molecule type" value="mRNA"/>
</dbReference>
<organism evidence="10">
    <name type="scientific">Pyropia yezoensis</name>
    <name type="common">Susabi-nori</name>
    <name type="synonym">Porphyra yezoensis</name>
    <dbReference type="NCBI Taxonomy" id="2788"/>
    <lineage>
        <taxon>Eukaryota</taxon>
        <taxon>Rhodophyta</taxon>
        <taxon>Bangiophyceae</taxon>
        <taxon>Bangiales</taxon>
        <taxon>Bangiaceae</taxon>
        <taxon>Pyropia</taxon>
    </lineage>
</organism>
<keyword evidence="3 7" id="KW-0813">Transport</keyword>
<evidence type="ECO:0000313" key="10">
    <source>
        <dbReference type="EMBL" id="AMB19003.1"/>
    </source>
</evidence>
<dbReference type="Pfam" id="PF00230">
    <property type="entry name" value="MIP"/>
    <property type="match status" value="1"/>
</dbReference>
<protein>
    <submittedName>
        <fullName evidence="10">Major intrinsic protein AQP1</fullName>
    </submittedName>
</protein>
<evidence type="ECO:0000256" key="5">
    <source>
        <dbReference type="ARBA" id="ARBA00022989"/>
    </source>
</evidence>
<evidence type="ECO:0000256" key="8">
    <source>
        <dbReference type="SAM" id="MobiDB-lite"/>
    </source>
</evidence>
<dbReference type="PANTHER" id="PTHR43829:SF9">
    <property type="entry name" value="AQUAPORIN-9"/>
    <property type="match status" value="1"/>
</dbReference>
<dbReference type="GO" id="GO:0015250">
    <property type="term" value="F:water channel activity"/>
    <property type="evidence" value="ECO:0007669"/>
    <property type="project" value="TreeGrafter"/>
</dbReference>
<feature type="region of interest" description="Disordered" evidence="8">
    <location>
        <begin position="1"/>
        <end position="45"/>
    </location>
</feature>
<evidence type="ECO:0000256" key="7">
    <source>
        <dbReference type="RuleBase" id="RU000477"/>
    </source>
</evidence>
<dbReference type="InterPro" id="IPR022357">
    <property type="entry name" value="MIP_CS"/>
</dbReference>